<dbReference type="Proteomes" id="UP000256763">
    <property type="component" value="Unassembled WGS sequence"/>
</dbReference>
<dbReference type="OrthoDB" id="5786382at2"/>
<dbReference type="AlphaFoldDB" id="A0A3E0X4I2"/>
<accession>A0A3E0X4I2</accession>
<reference evidence="3" key="1">
    <citation type="submission" date="2017-05" db="EMBL/GenBank/DDBJ databases">
        <authorList>
            <person name="Sharma S."/>
            <person name="Sidhu C."/>
            <person name="Pinnaka A.K."/>
        </authorList>
    </citation>
    <scope>NUCLEOTIDE SEQUENCE [LARGE SCALE GENOMIC DNA]</scope>
    <source>
        <strain evidence="3">AK93</strain>
    </source>
</reference>
<dbReference type="EMBL" id="NFZW01000001">
    <property type="protein sequence ID" value="RFA39595.1"/>
    <property type="molecule type" value="Genomic_DNA"/>
</dbReference>
<protein>
    <submittedName>
        <fullName evidence="2">Uncharacterized protein</fullName>
    </submittedName>
</protein>
<comment type="caution">
    <text evidence="2">The sequence shown here is derived from an EMBL/GenBank/DDBJ whole genome shotgun (WGS) entry which is preliminary data.</text>
</comment>
<gene>
    <name evidence="2" type="ORF">CAL65_02225</name>
</gene>
<evidence type="ECO:0000313" key="2">
    <source>
        <dbReference type="EMBL" id="RFA39595.1"/>
    </source>
</evidence>
<sequence length="118" mass="12073">MKRMQLISLGAVGGLLCGLPLASAQAWHQQDGGLDAIELVAEDELMHASGRQNSNLVQVGDLRSNANLTDNSAIGTLSGDNSIASGALHGAAGLVTVIQNSGNNVVIQDSTVLNVNVK</sequence>
<feature type="chain" id="PRO_5017779892" evidence="1">
    <location>
        <begin position="25"/>
        <end position="118"/>
    </location>
</feature>
<organism evidence="2 3">
    <name type="scientific">Alkalilimnicola ehrlichii</name>
    <dbReference type="NCBI Taxonomy" id="351052"/>
    <lineage>
        <taxon>Bacteria</taxon>
        <taxon>Pseudomonadati</taxon>
        <taxon>Pseudomonadota</taxon>
        <taxon>Gammaproteobacteria</taxon>
        <taxon>Chromatiales</taxon>
        <taxon>Ectothiorhodospiraceae</taxon>
        <taxon>Alkalilimnicola</taxon>
    </lineage>
</organism>
<proteinExistence type="predicted"/>
<evidence type="ECO:0000313" key="3">
    <source>
        <dbReference type="Proteomes" id="UP000256763"/>
    </source>
</evidence>
<keyword evidence="3" id="KW-1185">Reference proteome</keyword>
<feature type="signal peptide" evidence="1">
    <location>
        <begin position="1"/>
        <end position="24"/>
    </location>
</feature>
<name>A0A3E0X4I2_9GAMM</name>
<keyword evidence="1" id="KW-0732">Signal</keyword>
<dbReference type="RefSeq" id="WP_116300437.1">
    <property type="nucleotide sequence ID" value="NZ_NFZV01000001.1"/>
</dbReference>
<evidence type="ECO:0000256" key="1">
    <source>
        <dbReference type="SAM" id="SignalP"/>
    </source>
</evidence>